<organism evidence="1 2">
    <name type="scientific">Thalassobellus suaedae</name>
    <dbReference type="NCBI Taxonomy" id="3074124"/>
    <lineage>
        <taxon>Bacteria</taxon>
        <taxon>Pseudomonadati</taxon>
        <taxon>Bacteroidota</taxon>
        <taxon>Flavobacteriia</taxon>
        <taxon>Flavobacteriales</taxon>
        <taxon>Flavobacteriaceae</taxon>
        <taxon>Thalassobellus</taxon>
    </lineage>
</organism>
<name>A0ABY9XSU1_9FLAO</name>
<dbReference type="Pfam" id="PF13715">
    <property type="entry name" value="CarbopepD_reg_2"/>
    <property type="match status" value="1"/>
</dbReference>
<dbReference type="EMBL" id="CP134537">
    <property type="protein sequence ID" value="WNH08870.1"/>
    <property type="molecule type" value="Genomic_DNA"/>
</dbReference>
<evidence type="ECO:0000313" key="2">
    <source>
        <dbReference type="Proteomes" id="UP001302806"/>
    </source>
</evidence>
<sequence>MKHLIYISLFLFTIFSFGQNTGLIVGKVLDKEMNDSPLVLASVLVKGTAIKSDTDLTGLFVIENLEDGDYTLVCSFVGYESQEIDVHVDSNEPSEVKLSLAASSISLNDLALVMASADSDPRTTTAQ</sequence>
<dbReference type="InterPro" id="IPR008969">
    <property type="entry name" value="CarboxyPept-like_regulatory"/>
</dbReference>
<reference evidence="1 2" key="1">
    <citation type="submission" date="2023-09" db="EMBL/GenBank/DDBJ databases">
        <title>Thalassobella suaedae gen. nov., sp. nov., a marine bacterium of the family Flavobacteriaceae isolated from a halophyte Suaeda japonica.</title>
        <authorList>
            <person name="Lee S.Y."/>
            <person name="Hwang C.Y."/>
        </authorList>
    </citation>
    <scope>NUCLEOTIDE SEQUENCE [LARGE SCALE GENOMIC DNA]</scope>
    <source>
        <strain evidence="1 2">HL-DH14</strain>
    </source>
</reference>
<accession>A0ABY9XSU1</accession>
<dbReference type="RefSeq" id="WP_415865448.1">
    <property type="nucleotide sequence ID" value="NZ_CP134537.1"/>
</dbReference>
<dbReference type="Proteomes" id="UP001302806">
    <property type="component" value="Chromosome"/>
</dbReference>
<dbReference type="Gene3D" id="2.60.40.1120">
    <property type="entry name" value="Carboxypeptidase-like, regulatory domain"/>
    <property type="match status" value="1"/>
</dbReference>
<dbReference type="SUPFAM" id="SSF49464">
    <property type="entry name" value="Carboxypeptidase regulatory domain-like"/>
    <property type="match status" value="1"/>
</dbReference>
<proteinExistence type="predicted"/>
<gene>
    <name evidence="1" type="ORF">RHP51_17690</name>
</gene>
<protein>
    <submittedName>
        <fullName evidence="1">Carboxypeptidase-like regulatory domain-containing protein</fullName>
    </submittedName>
</protein>
<evidence type="ECO:0000313" key="1">
    <source>
        <dbReference type="EMBL" id="WNH08870.1"/>
    </source>
</evidence>